<gene>
    <name evidence="2" type="ORF">BKA23_1983</name>
</gene>
<dbReference type="Pfam" id="PF00144">
    <property type="entry name" value="Beta-lactamase"/>
    <property type="match status" value="1"/>
</dbReference>
<dbReference type="AlphaFoldDB" id="A0A561EC21"/>
<keyword evidence="3" id="KW-1185">Reference proteome</keyword>
<dbReference type="PANTHER" id="PTHR43283">
    <property type="entry name" value="BETA-LACTAMASE-RELATED"/>
    <property type="match status" value="1"/>
</dbReference>
<dbReference type="Gene3D" id="3.40.710.10">
    <property type="entry name" value="DD-peptidase/beta-lactamase superfamily"/>
    <property type="match status" value="1"/>
</dbReference>
<feature type="domain" description="Beta-lactamase-related" evidence="1">
    <location>
        <begin position="18"/>
        <end position="389"/>
    </location>
</feature>
<dbReference type="SUPFAM" id="SSF56601">
    <property type="entry name" value="beta-lactamase/transpeptidase-like"/>
    <property type="match status" value="1"/>
</dbReference>
<name>A0A561EC21_9MICO</name>
<evidence type="ECO:0000313" key="2">
    <source>
        <dbReference type="EMBL" id="TWE13154.1"/>
    </source>
</evidence>
<proteinExistence type="predicted"/>
<sequence length="402" mass="43921">MAVSSSASRFSPDRLARIDEHLQRYVDDDRLAGWHLRITHRGETAYDQLHGMRDREASAAVTPDTLYRIYSMTKPVTSVATMMLYEQAALALNDPVSKYIPSFADLRVYTGGPAAKPVTRPATEPMRIKHLLTHTSGLTYGFHHVHVTDEIMRAHRQEFGPPTGMDLAAACDSWAAMPLRFDPGTCWNYGVSTDVLGRVVEVASGESLDDFFADHILRPLDMTDTAFQATDTDRLAALYLRAGETTSRFDAFGDAAAHTPEFLSGGGGLVSSMSDYTRFAEMLRRGGEIDGTRLLSDRTTQFMTRNHLPGDADLATFGIPLYAETPFTGVGFGLGFAVTQDPAATGVASSVGEYGWGGLASTYFWVDPVEDLTVVFMTQLMPSSAYPVRSELKQLVYAALAG</sequence>
<comment type="caution">
    <text evidence="2">The sequence shown here is derived from an EMBL/GenBank/DDBJ whole genome shotgun (WGS) entry which is preliminary data.</text>
</comment>
<dbReference type="InterPro" id="IPR001466">
    <property type="entry name" value="Beta-lactam-related"/>
</dbReference>
<dbReference type="PANTHER" id="PTHR43283:SF3">
    <property type="entry name" value="BETA-LACTAMASE FAMILY PROTEIN (AFU_ORTHOLOGUE AFUA_5G07500)"/>
    <property type="match status" value="1"/>
</dbReference>
<protein>
    <submittedName>
        <fullName evidence="2">CubicO group peptidase (Beta-lactamase class C family)</fullName>
    </submittedName>
</protein>
<organism evidence="2 3">
    <name type="scientific">Rudaeicoccus suwonensis</name>
    <dbReference type="NCBI Taxonomy" id="657409"/>
    <lineage>
        <taxon>Bacteria</taxon>
        <taxon>Bacillati</taxon>
        <taxon>Actinomycetota</taxon>
        <taxon>Actinomycetes</taxon>
        <taxon>Micrococcales</taxon>
        <taxon>Dermacoccaceae</taxon>
        <taxon>Rudaeicoccus</taxon>
    </lineage>
</organism>
<evidence type="ECO:0000259" key="1">
    <source>
        <dbReference type="Pfam" id="PF00144"/>
    </source>
</evidence>
<dbReference type="EMBL" id="VIVQ01000001">
    <property type="protein sequence ID" value="TWE13154.1"/>
    <property type="molecule type" value="Genomic_DNA"/>
</dbReference>
<dbReference type="Proteomes" id="UP000318297">
    <property type="component" value="Unassembled WGS sequence"/>
</dbReference>
<dbReference type="InterPro" id="IPR050789">
    <property type="entry name" value="Diverse_Enzym_Activities"/>
</dbReference>
<accession>A0A561EC21</accession>
<dbReference type="InterPro" id="IPR012338">
    <property type="entry name" value="Beta-lactam/transpept-like"/>
</dbReference>
<reference evidence="2 3" key="1">
    <citation type="submission" date="2019-06" db="EMBL/GenBank/DDBJ databases">
        <title>Sequencing the genomes of 1000 actinobacteria strains.</title>
        <authorList>
            <person name="Klenk H.-P."/>
        </authorList>
    </citation>
    <scope>NUCLEOTIDE SEQUENCE [LARGE SCALE GENOMIC DNA]</scope>
    <source>
        <strain evidence="2 3">DSM 19560</strain>
    </source>
</reference>
<evidence type="ECO:0000313" key="3">
    <source>
        <dbReference type="Proteomes" id="UP000318297"/>
    </source>
</evidence>